<protein>
    <recommendedName>
        <fullName evidence="1">N-acetyltransferase domain-containing protein</fullName>
    </recommendedName>
</protein>
<organism evidence="2 3">
    <name type="scientific">Penicillium brevicompactum</name>
    <dbReference type="NCBI Taxonomy" id="5074"/>
    <lineage>
        <taxon>Eukaryota</taxon>
        <taxon>Fungi</taxon>
        <taxon>Dikarya</taxon>
        <taxon>Ascomycota</taxon>
        <taxon>Pezizomycotina</taxon>
        <taxon>Eurotiomycetes</taxon>
        <taxon>Eurotiomycetidae</taxon>
        <taxon>Eurotiales</taxon>
        <taxon>Aspergillaceae</taxon>
        <taxon>Penicillium</taxon>
    </lineage>
</organism>
<reference evidence="2" key="1">
    <citation type="submission" date="2022-12" db="EMBL/GenBank/DDBJ databases">
        <authorList>
            <person name="Petersen C."/>
        </authorList>
    </citation>
    <scope>NUCLEOTIDE SEQUENCE</scope>
    <source>
        <strain evidence="2">IBT 35673</strain>
    </source>
</reference>
<reference evidence="2" key="2">
    <citation type="journal article" date="2023" name="IMA Fungus">
        <title>Comparative genomic study of the Penicillium genus elucidates a diverse pangenome and 15 lateral gene transfer events.</title>
        <authorList>
            <person name="Petersen C."/>
            <person name="Sorensen T."/>
            <person name="Nielsen M.R."/>
            <person name="Sondergaard T.E."/>
            <person name="Sorensen J.L."/>
            <person name="Fitzpatrick D.A."/>
            <person name="Frisvad J.C."/>
            <person name="Nielsen K.L."/>
        </authorList>
    </citation>
    <scope>NUCLEOTIDE SEQUENCE</scope>
    <source>
        <strain evidence="2">IBT 35673</strain>
    </source>
</reference>
<dbReference type="InterPro" id="IPR016181">
    <property type="entry name" value="Acyl_CoA_acyltransferase"/>
</dbReference>
<evidence type="ECO:0000259" key="1">
    <source>
        <dbReference type="PROSITE" id="PS51186"/>
    </source>
</evidence>
<dbReference type="InterPro" id="IPR000182">
    <property type="entry name" value="GNAT_dom"/>
</dbReference>
<dbReference type="OrthoDB" id="2744543at2759"/>
<dbReference type="PROSITE" id="PS51186">
    <property type="entry name" value="GNAT"/>
    <property type="match status" value="1"/>
</dbReference>
<dbReference type="Proteomes" id="UP001147695">
    <property type="component" value="Unassembled WGS sequence"/>
</dbReference>
<dbReference type="SUPFAM" id="SSF55729">
    <property type="entry name" value="Acyl-CoA N-acyltransferases (Nat)"/>
    <property type="match status" value="1"/>
</dbReference>
<dbReference type="Pfam" id="PF13508">
    <property type="entry name" value="Acetyltransf_7"/>
    <property type="match status" value="1"/>
</dbReference>
<name>A0A9W9UBB9_PENBR</name>
<dbReference type="EMBL" id="JAPZBQ010000005">
    <property type="protein sequence ID" value="KAJ5330186.1"/>
    <property type="molecule type" value="Genomic_DNA"/>
</dbReference>
<sequence>MAVHPEHQKRGLGDAIVKALLQKIKQEAPEDGTPYISLLADGPGRRLYEKNGFVETAPHSLGMMLN</sequence>
<comment type="caution">
    <text evidence="2">The sequence shown here is derived from an EMBL/GenBank/DDBJ whole genome shotgun (WGS) entry which is preliminary data.</text>
</comment>
<evidence type="ECO:0000313" key="3">
    <source>
        <dbReference type="Proteomes" id="UP001147695"/>
    </source>
</evidence>
<dbReference type="CDD" id="cd04301">
    <property type="entry name" value="NAT_SF"/>
    <property type="match status" value="1"/>
</dbReference>
<dbReference type="GO" id="GO:0016747">
    <property type="term" value="F:acyltransferase activity, transferring groups other than amino-acyl groups"/>
    <property type="evidence" value="ECO:0007669"/>
    <property type="project" value="InterPro"/>
</dbReference>
<dbReference type="AlphaFoldDB" id="A0A9W9UBB9"/>
<evidence type="ECO:0000313" key="2">
    <source>
        <dbReference type="EMBL" id="KAJ5330186.1"/>
    </source>
</evidence>
<dbReference type="Gene3D" id="3.40.630.30">
    <property type="match status" value="1"/>
</dbReference>
<proteinExistence type="predicted"/>
<accession>A0A9W9UBB9</accession>
<gene>
    <name evidence="2" type="ORF">N7452_010576</name>
</gene>
<feature type="domain" description="N-acetyltransferase" evidence="1">
    <location>
        <begin position="1"/>
        <end position="66"/>
    </location>
</feature>